<dbReference type="PANTHER" id="PTHR43719">
    <property type="entry name" value="TWO-COMPONENT HISTIDINE KINASE"/>
    <property type="match status" value="1"/>
</dbReference>
<name>F0XK24_GROCL</name>
<dbReference type="Pfam" id="PF13188">
    <property type="entry name" value="PAS_8"/>
    <property type="match status" value="1"/>
</dbReference>
<dbReference type="HOGENOM" id="CLU_249976_0_0_1"/>
<dbReference type="InterPro" id="IPR050956">
    <property type="entry name" value="2C_system_His_kinase"/>
</dbReference>
<feature type="compositionally biased region" description="Polar residues" evidence="3">
    <location>
        <begin position="32"/>
        <end position="61"/>
    </location>
</feature>
<dbReference type="SMART" id="SM00387">
    <property type="entry name" value="HATPase_c"/>
    <property type="match status" value="1"/>
</dbReference>
<feature type="domain" description="Response regulatory" evidence="5">
    <location>
        <begin position="1039"/>
        <end position="1168"/>
    </location>
</feature>
<dbReference type="InterPro" id="IPR035965">
    <property type="entry name" value="PAS-like_dom_sf"/>
</dbReference>
<dbReference type="AlphaFoldDB" id="F0XK24"/>
<keyword evidence="1 2" id="KW-0597">Phosphoprotein</keyword>
<evidence type="ECO:0000313" key="7">
    <source>
        <dbReference type="EMBL" id="EFX01974.1"/>
    </source>
</evidence>
<reference evidence="7 8" key="1">
    <citation type="journal article" date="2011" name="Proc. Natl. Acad. Sci. U.S.A.">
        <title>Genome and transcriptome analyses of the mountain pine beetle-fungal symbiont Grosmannia clavigera, a lodgepole pine pathogen.</title>
        <authorList>
            <person name="DiGuistini S."/>
            <person name="Wang Y."/>
            <person name="Liao N.Y."/>
            <person name="Taylor G."/>
            <person name="Tanguay P."/>
            <person name="Feau N."/>
            <person name="Henrissat B."/>
            <person name="Chan S.K."/>
            <person name="Hesse-Orce U."/>
            <person name="Alamouti S.M."/>
            <person name="Tsui C.K.M."/>
            <person name="Docking R.T."/>
            <person name="Levasseur A."/>
            <person name="Haridas S."/>
            <person name="Robertson G."/>
            <person name="Birol I."/>
            <person name="Holt R.A."/>
            <person name="Marra M.A."/>
            <person name="Hamelin R.C."/>
            <person name="Hirst M."/>
            <person name="Jones S.J.M."/>
            <person name="Bohlmann J."/>
            <person name="Breuil C."/>
        </authorList>
    </citation>
    <scope>NUCLEOTIDE SEQUENCE [LARGE SCALE GENOMIC DNA]</scope>
    <source>
        <strain evidence="8">kw1407 / UAMH 11150</strain>
    </source>
</reference>
<dbReference type="CDD" id="cd16922">
    <property type="entry name" value="HATPase_EvgS-ArcB-TorS-like"/>
    <property type="match status" value="1"/>
</dbReference>
<dbReference type="SMART" id="SM00388">
    <property type="entry name" value="HisKA"/>
    <property type="match status" value="1"/>
</dbReference>
<dbReference type="RefSeq" id="XP_014171456.1">
    <property type="nucleotide sequence ID" value="XM_014315981.1"/>
</dbReference>
<evidence type="ECO:0000256" key="3">
    <source>
        <dbReference type="SAM" id="MobiDB-lite"/>
    </source>
</evidence>
<dbReference type="CDD" id="cd17546">
    <property type="entry name" value="REC_hyHK_CKI1_RcsC-like"/>
    <property type="match status" value="1"/>
</dbReference>
<keyword evidence="7" id="KW-0808">Transferase</keyword>
<dbReference type="Pfam" id="PF02518">
    <property type="entry name" value="HATPase_c"/>
    <property type="match status" value="1"/>
</dbReference>
<dbReference type="Proteomes" id="UP000007796">
    <property type="component" value="Unassembled WGS sequence"/>
</dbReference>
<dbReference type="SUPFAM" id="SSF52172">
    <property type="entry name" value="CheY-like"/>
    <property type="match status" value="1"/>
</dbReference>
<dbReference type="PANTHER" id="PTHR43719:SF30">
    <property type="entry name" value="TWO-COMPONENT SYSTEM RESPONSE REGULATOR"/>
    <property type="match status" value="1"/>
</dbReference>
<dbReference type="InterPro" id="IPR036890">
    <property type="entry name" value="HATPase_C_sf"/>
</dbReference>
<dbReference type="SMART" id="SM00091">
    <property type="entry name" value="PAS"/>
    <property type="match status" value="2"/>
</dbReference>
<dbReference type="InterPro" id="IPR003594">
    <property type="entry name" value="HATPase_dom"/>
</dbReference>
<proteinExistence type="predicted"/>
<dbReference type="Gene3D" id="3.40.50.2300">
    <property type="match status" value="1"/>
</dbReference>
<feature type="compositionally biased region" description="Polar residues" evidence="3">
    <location>
        <begin position="963"/>
        <end position="988"/>
    </location>
</feature>
<dbReference type="InterPro" id="IPR004358">
    <property type="entry name" value="Sig_transdc_His_kin-like_C"/>
</dbReference>
<dbReference type="CDD" id="cd00082">
    <property type="entry name" value="HisKA"/>
    <property type="match status" value="1"/>
</dbReference>
<keyword evidence="8" id="KW-1185">Reference proteome</keyword>
<dbReference type="GO" id="GO:0000155">
    <property type="term" value="F:phosphorelay sensor kinase activity"/>
    <property type="evidence" value="ECO:0007669"/>
    <property type="project" value="InterPro"/>
</dbReference>
<feature type="compositionally biased region" description="Basic and acidic residues" evidence="3">
    <location>
        <begin position="989"/>
        <end position="1003"/>
    </location>
</feature>
<evidence type="ECO:0000313" key="8">
    <source>
        <dbReference type="Proteomes" id="UP000007796"/>
    </source>
</evidence>
<evidence type="ECO:0000259" key="5">
    <source>
        <dbReference type="PROSITE" id="PS50110"/>
    </source>
</evidence>
<dbReference type="InterPro" id="IPR003661">
    <property type="entry name" value="HisK_dim/P_dom"/>
</dbReference>
<dbReference type="InterPro" id="IPR000700">
    <property type="entry name" value="PAS-assoc_C"/>
</dbReference>
<dbReference type="InterPro" id="IPR011006">
    <property type="entry name" value="CheY-like_superfamily"/>
</dbReference>
<dbReference type="STRING" id="655863.F0XK24"/>
<feature type="domain" description="Histidine kinase" evidence="4">
    <location>
        <begin position="666"/>
        <end position="921"/>
    </location>
</feature>
<gene>
    <name evidence="7" type="ORF">CMQ_5045</name>
</gene>
<feature type="region of interest" description="Disordered" evidence="3">
    <location>
        <begin position="1"/>
        <end position="77"/>
    </location>
</feature>
<dbReference type="Pfam" id="PF00072">
    <property type="entry name" value="Response_reg"/>
    <property type="match status" value="1"/>
</dbReference>
<dbReference type="SUPFAM" id="SSF55874">
    <property type="entry name" value="ATPase domain of HSP90 chaperone/DNA topoisomerase II/histidine kinase"/>
    <property type="match status" value="1"/>
</dbReference>
<evidence type="ECO:0000259" key="6">
    <source>
        <dbReference type="PROSITE" id="PS50113"/>
    </source>
</evidence>
<dbReference type="Pfam" id="PF00512">
    <property type="entry name" value="HisKA"/>
    <property type="match status" value="1"/>
</dbReference>
<dbReference type="InterPro" id="IPR058846">
    <property type="entry name" value="PAS-like"/>
</dbReference>
<dbReference type="Pfam" id="PF26131">
    <property type="entry name" value="PAS-like"/>
    <property type="match status" value="1"/>
</dbReference>
<keyword evidence="7" id="KW-0418">Kinase</keyword>
<dbReference type="InterPro" id="IPR005467">
    <property type="entry name" value="His_kinase_dom"/>
</dbReference>
<dbReference type="Gene3D" id="3.30.565.10">
    <property type="entry name" value="Histidine kinase-like ATPase, C-terminal domain"/>
    <property type="match status" value="1"/>
</dbReference>
<evidence type="ECO:0000256" key="2">
    <source>
        <dbReference type="PROSITE-ProRule" id="PRU00169"/>
    </source>
</evidence>
<feature type="region of interest" description="Disordered" evidence="3">
    <location>
        <begin position="951"/>
        <end position="1010"/>
    </location>
</feature>
<dbReference type="SUPFAM" id="SSF47384">
    <property type="entry name" value="Homodimeric domain of signal transducing histidine kinase"/>
    <property type="match status" value="1"/>
</dbReference>
<feature type="domain" description="PAC" evidence="6">
    <location>
        <begin position="586"/>
        <end position="648"/>
    </location>
</feature>
<dbReference type="InterPro" id="IPR036097">
    <property type="entry name" value="HisK_dim/P_sf"/>
</dbReference>
<feature type="modified residue" description="4-aspartylphosphate" evidence="2">
    <location>
        <position position="1096"/>
    </location>
</feature>
<sequence length="1206" mass="130058">MSSLPPPLLYEPYRAVDEPPANDSPPFDTCLDDSTGSPITLTRTVPETPPKSTAPTICRNPQTPPPADVGSAAPPDRAAVSALSDSLSTPGSSLCSPLLSLMGTSVIDLLDADPRPSFVVSLASPATDTYTTDAAHPPSEADGSSNASGVLAPYIVYGNPALNSSPLLREIVAPGESHRVGNWIVITADAANGHSGALPAVHHLGVFWTRLVLGGGLFIVFSANVPMPVEAAVRTEPPAHPPVPAIRLPTLSPVRYVPPETAATSATTTTTTTKATAIPASQAATPHVNWKHLHPYIPAPPTLAYLSPYKSSPHLTYGTLPTVSPNWTAAPFPGSANMAPAAGGTGRREDGSYESPPRGKNRQYSHHLEAVADLVPIGLLALDPEENVCFANQSWYRIMGAPPTPEGTVVQWDHFFQFIEEEYQPALLHSFEQIVRVPSISFGFRVKRHGNETITSADQSSGSTQVLATSTVERDTEGNLVRVIICLREIIEEYRSITAAADLYAQQANNLRCMTEYATVGLYDMDIEGRLRDANRVFIEMCGMDIEEGDNLAMGIVKPWLWCVIDEDRSLVNTSINTIVAGGEYQSMEVRLSKPWTIDDGAGNRIEAPRWIDATMLPIKDAKGNVISITGCATDVSLRKWQLERERQVKEEAIESRRQQENFVDVTSHEIRNPLTVIMHCADAVLESLKRICDLAAQDREPMAGSRVVAAESESVTLQKALVDDAIDYTEIIVGSALHQKSIVDDILTMSKLDSDLLTVTAVTVDPIEIVRSTLWMFEVQARQQSISLNMVLARSFKDLVVDYFDLDPSRLKQILINLLTNALKFTCSGDMADGSIGPMGSSVFLIFEVKDTGEGLTKEGRDTLFQKFVQVNSTTHVKHGGSGLGLFISKRLAELQNGAIGVASQLGVGSTFTFYIEAYISPRGVVPEVLTPAEAAKKALAVGLSAPRERNADESTAVLSPGLSQASPEAATKGTTRSARNSITKTSETQREATEAAPDKAILDNNGQHEPLTTKATSIISGDAQLAVISETPPEVRGVLLVEDNMVNQKVTRRYFEKGGFSVQVAGNGLEAMEKIQQSDRCVPGSFPISVVLMDMEMPVQGGLECTQNIRALEATGMFSGGRIPVVMITGNARPGQIADARAAGCDDVVIKPFQMQQLYEHIQLIIRMLWEKDRHMLAQREGEAAVAAAEVGVDAEASLQEQEL</sequence>
<dbReference type="Gene3D" id="3.30.450.20">
    <property type="entry name" value="PAS domain"/>
    <property type="match status" value="2"/>
</dbReference>
<evidence type="ECO:0000259" key="4">
    <source>
        <dbReference type="PROSITE" id="PS50109"/>
    </source>
</evidence>
<protein>
    <submittedName>
        <fullName evidence="7">Histidine kinase m1nbp</fullName>
    </submittedName>
</protein>
<organism evidence="8">
    <name type="scientific">Grosmannia clavigera (strain kw1407 / UAMH 11150)</name>
    <name type="common">Blue stain fungus</name>
    <name type="synonym">Graphiocladiella clavigera</name>
    <dbReference type="NCBI Taxonomy" id="655863"/>
    <lineage>
        <taxon>Eukaryota</taxon>
        <taxon>Fungi</taxon>
        <taxon>Dikarya</taxon>
        <taxon>Ascomycota</taxon>
        <taxon>Pezizomycotina</taxon>
        <taxon>Sordariomycetes</taxon>
        <taxon>Sordariomycetidae</taxon>
        <taxon>Ophiostomatales</taxon>
        <taxon>Ophiostomataceae</taxon>
        <taxon>Leptographium</taxon>
    </lineage>
</organism>
<dbReference type="OrthoDB" id="60033at2759"/>
<dbReference type="EMBL" id="GL629787">
    <property type="protein sequence ID" value="EFX01974.1"/>
    <property type="molecule type" value="Genomic_DNA"/>
</dbReference>
<dbReference type="PRINTS" id="PR00344">
    <property type="entry name" value="BCTRLSENSOR"/>
</dbReference>
<dbReference type="InterPro" id="IPR000014">
    <property type="entry name" value="PAS"/>
</dbReference>
<dbReference type="PROSITE" id="PS50109">
    <property type="entry name" value="HIS_KIN"/>
    <property type="match status" value="1"/>
</dbReference>
<dbReference type="PROSITE" id="PS50113">
    <property type="entry name" value="PAC"/>
    <property type="match status" value="1"/>
</dbReference>
<dbReference type="InParanoid" id="F0XK24"/>
<dbReference type="eggNOG" id="KOG0519">
    <property type="taxonomic scope" value="Eukaryota"/>
</dbReference>
<evidence type="ECO:0000256" key="1">
    <source>
        <dbReference type="ARBA" id="ARBA00022553"/>
    </source>
</evidence>
<dbReference type="SMART" id="SM00448">
    <property type="entry name" value="REC"/>
    <property type="match status" value="1"/>
</dbReference>
<feature type="region of interest" description="Disordered" evidence="3">
    <location>
        <begin position="338"/>
        <end position="361"/>
    </location>
</feature>
<dbReference type="SUPFAM" id="SSF55785">
    <property type="entry name" value="PYP-like sensor domain (PAS domain)"/>
    <property type="match status" value="2"/>
</dbReference>
<dbReference type="InterPro" id="IPR001789">
    <property type="entry name" value="Sig_transdc_resp-reg_receiver"/>
</dbReference>
<accession>F0XK24</accession>
<dbReference type="GeneID" id="25978324"/>
<dbReference type="PROSITE" id="PS50110">
    <property type="entry name" value="RESPONSE_REGULATORY"/>
    <property type="match status" value="1"/>
</dbReference>
<dbReference type="Gene3D" id="1.10.287.130">
    <property type="match status" value="1"/>
</dbReference>